<evidence type="ECO:0000313" key="3">
    <source>
        <dbReference type="Proteomes" id="UP001500320"/>
    </source>
</evidence>
<feature type="signal peptide" evidence="1">
    <location>
        <begin position="1"/>
        <end position="28"/>
    </location>
</feature>
<gene>
    <name evidence="2" type="ORF">GCM10010466_51230</name>
</gene>
<proteinExistence type="predicted"/>
<dbReference type="EMBL" id="BAAAUT010000047">
    <property type="protein sequence ID" value="GAA3154060.1"/>
    <property type="molecule type" value="Genomic_DNA"/>
</dbReference>
<organism evidence="2 3">
    <name type="scientific">Planomonospora alba</name>
    <dbReference type="NCBI Taxonomy" id="161354"/>
    <lineage>
        <taxon>Bacteria</taxon>
        <taxon>Bacillati</taxon>
        <taxon>Actinomycetota</taxon>
        <taxon>Actinomycetes</taxon>
        <taxon>Streptosporangiales</taxon>
        <taxon>Streptosporangiaceae</taxon>
        <taxon>Planomonospora</taxon>
    </lineage>
</organism>
<dbReference type="RefSeq" id="WP_344863719.1">
    <property type="nucleotide sequence ID" value="NZ_BAAAUT010000047.1"/>
</dbReference>
<accession>A0ABP6NPH4</accession>
<protein>
    <recommendedName>
        <fullName evidence="4">Secreted protein</fullName>
    </recommendedName>
</protein>
<sequence length="149" mass="15767">MRRTFAQAAAAGALALPMLAGFGGPAHAETNPSCSRVTQIGSTAHITSGGKTFASVKQFKGCNKNWAYIYVWGSWRSSHKSWNACASVTTRSGSGRTTVEGPRCKSGRFTELWSYGTATLSKCTRALGWIGHGPFPGSGARKASTSERC</sequence>
<name>A0ABP6NPH4_9ACTN</name>
<dbReference type="Proteomes" id="UP001500320">
    <property type="component" value="Unassembled WGS sequence"/>
</dbReference>
<evidence type="ECO:0008006" key="4">
    <source>
        <dbReference type="Google" id="ProtNLM"/>
    </source>
</evidence>
<evidence type="ECO:0000256" key="1">
    <source>
        <dbReference type="SAM" id="SignalP"/>
    </source>
</evidence>
<reference evidence="3" key="1">
    <citation type="journal article" date="2019" name="Int. J. Syst. Evol. Microbiol.">
        <title>The Global Catalogue of Microorganisms (GCM) 10K type strain sequencing project: providing services to taxonomists for standard genome sequencing and annotation.</title>
        <authorList>
            <consortium name="The Broad Institute Genomics Platform"/>
            <consortium name="The Broad Institute Genome Sequencing Center for Infectious Disease"/>
            <person name="Wu L."/>
            <person name="Ma J."/>
        </authorList>
    </citation>
    <scope>NUCLEOTIDE SEQUENCE [LARGE SCALE GENOMIC DNA]</scope>
    <source>
        <strain evidence="3">JCM 9373</strain>
    </source>
</reference>
<keyword evidence="3" id="KW-1185">Reference proteome</keyword>
<feature type="chain" id="PRO_5046810375" description="Secreted protein" evidence="1">
    <location>
        <begin position="29"/>
        <end position="149"/>
    </location>
</feature>
<evidence type="ECO:0000313" key="2">
    <source>
        <dbReference type="EMBL" id="GAA3154060.1"/>
    </source>
</evidence>
<comment type="caution">
    <text evidence="2">The sequence shown here is derived from an EMBL/GenBank/DDBJ whole genome shotgun (WGS) entry which is preliminary data.</text>
</comment>
<keyword evidence="1" id="KW-0732">Signal</keyword>